<dbReference type="Pfam" id="PF00754">
    <property type="entry name" value="F5_F8_type_C"/>
    <property type="match status" value="2"/>
</dbReference>
<proteinExistence type="inferred from homology"/>
<dbReference type="PROSITE" id="PS00079">
    <property type="entry name" value="MULTICOPPER_OXIDASE1"/>
    <property type="match status" value="1"/>
</dbReference>
<evidence type="ECO:0000256" key="8">
    <source>
        <dbReference type="ARBA" id="ARBA00022692"/>
    </source>
</evidence>
<evidence type="ECO:0000256" key="20">
    <source>
        <dbReference type="SAM" id="MobiDB-lite"/>
    </source>
</evidence>
<keyword evidence="6" id="KW-0813">Transport</keyword>
<dbReference type="InterPro" id="IPR011706">
    <property type="entry name" value="Cu-oxidase_C"/>
</dbReference>
<keyword evidence="13" id="KW-1133">Transmembrane helix</keyword>
<keyword evidence="8" id="KW-0812">Transmembrane</keyword>
<keyword evidence="7" id="KW-0964">Secreted</keyword>
<dbReference type="InterPro" id="IPR008979">
    <property type="entry name" value="Galactose-bd-like_sf"/>
</dbReference>
<feature type="compositionally biased region" description="Polar residues" evidence="20">
    <location>
        <begin position="855"/>
        <end position="899"/>
    </location>
</feature>
<dbReference type="CDD" id="cd00057">
    <property type="entry name" value="FA58C"/>
    <property type="match status" value="2"/>
</dbReference>
<dbReference type="EC" id="1.16.3.1" evidence="5"/>
<dbReference type="SUPFAM" id="SSF49503">
    <property type="entry name" value="Cupredoxins"/>
    <property type="match status" value="6"/>
</dbReference>
<dbReference type="GeneID" id="116310486"/>
<keyword evidence="14" id="KW-0560">Oxidoreductase</keyword>
<keyword evidence="11" id="KW-0677">Repeat</keyword>
<dbReference type="InterPro" id="IPR024715">
    <property type="entry name" value="Factor_5/8-like"/>
</dbReference>
<dbReference type="InterPro" id="IPR050633">
    <property type="entry name" value="Neuropilin_MCO_CoagFactor"/>
</dbReference>
<dbReference type="SMART" id="SM00231">
    <property type="entry name" value="FA58C"/>
    <property type="match status" value="2"/>
</dbReference>
<evidence type="ECO:0000313" key="23">
    <source>
        <dbReference type="Ensembl" id="ENSOABP00000022937.2"/>
    </source>
</evidence>
<dbReference type="Gene3D" id="2.60.120.260">
    <property type="entry name" value="Galactose-binding domain-like"/>
    <property type="match status" value="2"/>
</dbReference>
<evidence type="ECO:0000256" key="21">
    <source>
        <dbReference type="SAM" id="SignalP"/>
    </source>
</evidence>
<dbReference type="RefSeq" id="XP_039455970.1">
    <property type="nucleotide sequence ID" value="XM_039600036.1"/>
</dbReference>
<feature type="domain" description="F5/8 type C" evidence="22">
    <location>
        <begin position="1653"/>
        <end position="1801"/>
    </location>
</feature>
<dbReference type="GO" id="GO:0005507">
    <property type="term" value="F:copper ion binding"/>
    <property type="evidence" value="ECO:0007669"/>
    <property type="project" value="InterPro"/>
</dbReference>
<accession>A0A668TA49</accession>
<dbReference type="PROSITE" id="PS01286">
    <property type="entry name" value="FA58C_2"/>
    <property type="match status" value="1"/>
</dbReference>
<feature type="domain" description="F5/8 type C" evidence="22">
    <location>
        <begin position="1806"/>
        <end position="1961"/>
    </location>
</feature>
<dbReference type="Pfam" id="PF07731">
    <property type="entry name" value="Cu-oxidase_2"/>
    <property type="match status" value="1"/>
</dbReference>
<dbReference type="FunFam" id="2.60.120.260:FF:000002">
    <property type="entry name" value="Coagulation factor VIII"/>
    <property type="match status" value="2"/>
</dbReference>
<evidence type="ECO:0000256" key="3">
    <source>
        <dbReference type="ARBA" id="ARBA00004613"/>
    </source>
</evidence>
<evidence type="ECO:0000256" key="10">
    <source>
        <dbReference type="ARBA" id="ARBA00022729"/>
    </source>
</evidence>
<evidence type="ECO:0000256" key="9">
    <source>
        <dbReference type="ARBA" id="ARBA00022723"/>
    </source>
</evidence>
<feature type="disulfide bond" evidence="19">
    <location>
        <begin position="501"/>
        <end position="527"/>
    </location>
</feature>
<evidence type="ECO:0000256" key="16">
    <source>
        <dbReference type="ARBA" id="ARBA00023136"/>
    </source>
</evidence>
<keyword evidence="24" id="KW-1185">Reference proteome</keyword>
<evidence type="ECO:0000256" key="12">
    <source>
        <dbReference type="ARBA" id="ARBA00022837"/>
    </source>
</evidence>
<keyword evidence="15" id="KW-0406">Ion transport</keyword>
<dbReference type="GO" id="GO:0006811">
    <property type="term" value="P:monoatomic ion transport"/>
    <property type="evidence" value="ECO:0007669"/>
    <property type="project" value="UniProtKB-KW"/>
</dbReference>
<keyword evidence="10 21" id="KW-0732">Signal</keyword>
<dbReference type="RefSeq" id="XP_031583146.2">
    <property type="nucleotide sequence ID" value="XM_031727286.2"/>
</dbReference>
<comment type="cofactor">
    <cofactor evidence="1">
        <name>Cu cation</name>
        <dbReference type="ChEBI" id="CHEBI:23378"/>
    </cofactor>
</comment>
<keyword evidence="16" id="KW-0472">Membrane</keyword>
<dbReference type="FunFam" id="2.60.40.420:FF:000002">
    <property type="entry name" value="Hephaestin like 1"/>
    <property type="match status" value="1"/>
</dbReference>
<reference evidence="23" key="2">
    <citation type="submission" date="2025-09" db="UniProtKB">
        <authorList>
            <consortium name="Ensembl"/>
        </authorList>
    </citation>
    <scope>IDENTIFICATION</scope>
</reference>
<dbReference type="GO" id="GO:0005576">
    <property type="term" value="C:extracellular region"/>
    <property type="evidence" value="ECO:0007669"/>
    <property type="project" value="UniProtKB-SubCell"/>
</dbReference>
<comment type="subcellular location">
    <subcellularLocation>
        <location evidence="2">Membrane</location>
        <topology evidence="2">Single-pass membrane protein</topology>
    </subcellularLocation>
    <subcellularLocation>
        <location evidence="3">Secreted</location>
    </subcellularLocation>
</comment>
<dbReference type="InterPro" id="IPR033138">
    <property type="entry name" value="Cu_oxidase_CS"/>
</dbReference>
<feature type="disulfide bond" evidence="19">
    <location>
        <begin position="252"/>
        <end position="333"/>
    </location>
</feature>
<gene>
    <name evidence="23" type="primary">F5</name>
</gene>
<dbReference type="GO" id="GO:0005886">
    <property type="term" value="C:plasma membrane"/>
    <property type="evidence" value="ECO:0007669"/>
    <property type="project" value="TreeGrafter"/>
</dbReference>
<evidence type="ECO:0000313" key="24">
    <source>
        <dbReference type="Proteomes" id="UP000472276"/>
    </source>
</evidence>
<feature type="region of interest" description="Disordered" evidence="20">
    <location>
        <begin position="1191"/>
        <end position="1246"/>
    </location>
</feature>
<dbReference type="SUPFAM" id="SSF49785">
    <property type="entry name" value="Galactose-binding domain-like"/>
    <property type="match status" value="2"/>
</dbReference>
<evidence type="ECO:0000256" key="6">
    <source>
        <dbReference type="ARBA" id="ARBA00022448"/>
    </source>
</evidence>
<evidence type="ECO:0000256" key="13">
    <source>
        <dbReference type="ARBA" id="ARBA00022989"/>
    </source>
</evidence>
<keyword evidence="12" id="KW-0106">Calcium</keyword>
<evidence type="ECO:0000256" key="17">
    <source>
        <dbReference type="ARBA" id="ARBA00023157"/>
    </source>
</evidence>
<evidence type="ECO:0000256" key="4">
    <source>
        <dbReference type="ARBA" id="ARBA00010609"/>
    </source>
</evidence>
<dbReference type="Gene3D" id="2.60.40.420">
    <property type="entry name" value="Cupredoxins - blue copper proteins"/>
    <property type="match status" value="5"/>
</dbReference>
<feature type="disulfide bond" evidence="19">
    <location>
        <begin position="603"/>
        <end position="684"/>
    </location>
</feature>
<keyword evidence="9" id="KW-0479">Metal-binding</keyword>
<feature type="signal peptide" evidence="21">
    <location>
        <begin position="1"/>
        <end position="26"/>
    </location>
</feature>
<evidence type="ECO:0000256" key="11">
    <source>
        <dbReference type="ARBA" id="ARBA00022737"/>
    </source>
</evidence>
<dbReference type="Pfam" id="PF07732">
    <property type="entry name" value="Cu-oxidase_3"/>
    <property type="match status" value="2"/>
</dbReference>
<evidence type="ECO:0000256" key="15">
    <source>
        <dbReference type="ARBA" id="ARBA00023065"/>
    </source>
</evidence>
<dbReference type="InterPro" id="IPR000421">
    <property type="entry name" value="FA58C"/>
</dbReference>
<dbReference type="PANTHER" id="PTHR46806">
    <property type="entry name" value="F5/8 TYPE C DOMAIN-CONTAINING PROTEIN"/>
    <property type="match status" value="1"/>
</dbReference>
<name>A0A668TA49_OREAU</name>
<evidence type="ECO:0000256" key="14">
    <source>
        <dbReference type="ARBA" id="ARBA00023002"/>
    </source>
</evidence>
<evidence type="ECO:0000256" key="1">
    <source>
        <dbReference type="ARBA" id="ARBA00001935"/>
    </source>
</evidence>
<dbReference type="Proteomes" id="UP000472276">
    <property type="component" value="Unassembled WGS sequence"/>
</dbReference>
<feature type="chain" id="PRO_5044292635" description="ferroxidase" evidence="21">
    <location>
        <begin position="27"/>
        <end position="1964"/>
    </location>
</feature>
<dbReference type="InterPro" id="IPR008972">
    <property type="entry name" value="Cupredoxin"/>
</dbReference>
<dbReference type="InterPro" id="IPR011707">
    <property type="entry name" value="Cu-oxidase-like_N"/>
</dbReference>
<feature type="disulfide bond" evidence="19">
    <location>
        <begin position="165"/>
        <end position="191"/>
    </location>
</feature>
<dbReference type="GO" id="GO:0038023">
    <property type="term" value="F:signaling receptor activity"/>
    <property type="evidence" value="ECO:0007669"/>
    <property type="project" value="TreeGrafter"/>
</dbReference>
<dbReference type="PROSITE" id="PS01285">
    <property type="entry name" value="FA58C_1"/>
    <property type="match status" value="2"/>
</dbReference>
<comment type="similarity">
    <text evidence="4">Belongs to the multicopper oxidase family.</text>
</comment>
<evidence type="ECO:0000256" key="7">
    <source>
        <dbReference type="ARBA" id="ARBA00022525"/>
    </source>
</evidence>
<feature type="compositionally biased region" description="Basic residues" evidence="20">
    <location>
        <begin position="1191"/>
        <end position="1210"/>
    </location>
</feature>
<evidence type="ECO:0000256" key="19">
    <source>
        <dbReference type="PIRSR" id="PIRSR000354-1"/>
    </source>
</evidence>
<dbReference type="PROSITE" id="PS50022">
    <property type="entry name" value="FA58C_3"/>
    <property type="match status" value="2"/>
</dbReference>
<sequence length="1964" mass="224352">MRLRVRAGARWLLPVLVLLTAHQVKANQPQPKERHYYIAAVEIDWKYSGNDTDGSGPTYKKVVFREYEKGFRQAKTHPSWLGLLGPTLRAEEGETIVVTFRNMATSPYSISPHGVAYGKQSEGAYYFDNTSQKEKEDDKVLPNSEHVYYWEVTSDVAPQKNDPTCLTYTYISHQNVVKDYNSGLIGTLLICKQGSLDESGQQAGIHHEYVFLFGVFDENKSKYEPSGYTSDSHVKYTINGYTNGSLPDVSMCAYAPVRLHLVGMSSEPEVFSVHMNGQVLEQAGHKVSSVGLITGSSVTASMVAVHTGRWLLSSHTVKHIEASMHAFVDVINCEGFEKPHRWVTIAQKRQSREWKYYIAAEEIVWDYAPTKQDHIDEDFKRQYLSQSPTRIGGKYKKAVYTQYKDETFTERSEHLQRKNELGILGPVIRAQIRDIITIVFKNMASRPYSIYPHGLTIEKSQEGVNYPKGGNHSHGVQPGETHTYVWKVVEEDEPLEGDSRCLTRLYHSAVNTPRDIASGLIGPMLICKSQSLNVRNVQLKADKEQHAMFAVFDENKSWYLEDNIRQYCERSKVNREDPEFYKSNIKHTVNGYIFKNDPPLGFCSGEVATWHVSSIGAQDYIQTATFYGHTFELNDRTEDFLNLYPMTGETITMNMLNTGVWLLASLNSHETTNGMRVKFRDVECFRDYQYEYEDSVPKNEFTVWKPPSLDDIKKEEEKVDPVKNPSLEPDVYTEMFAEVLNLRSHKNQSADSDMEKLDLSFLDYDVVDVLEKDMNSTLNFTEIKSKPETSTTNPDALTEMWFLILKVLNITLGNLQNQSTSENTTHILNSSTPLTQSVLDNSTLYQIQNLTGLNSHNVSQKDSSTTRNGSLSSETTRPNVALQEPTNLTAAPSGNSSNSLERDRINVSLTTDNHTSIEEVVQDSEEKYTRGDVFSYSVPLSKPSINNFNSSLNSNLSADTLLENTKREDENNTAVKYGNTSAERTNHSLSVLEVDVEEVSSNIKRHNLTILELTESTDYKNSDNNTFLSSGELEYGLQINLEVVTTPTNSSYKNVTQILLENEQNVTGDASRSALSVMSSMGREENISSLFDKLTNTSLESLSNQTTVSVNQSHSSEELGFSESSEEVIIFLKENNTEAIKTSLVKIQGHNWTYEGTYQMIPEELPDQLKKHFEKETPQTTLPPKKKVRVVNRRKRPEKGHGMKTRKRKEYKPQARSGLPFSPRGFNPGMTPRGSRPHSPKPVSTEDHVIDMPVVIGVPRPDFSDYELYIPGGEPDHLRLEEQDFKADEYEYVMYKDPYSDVDDIKNLDLDETTKYYLKMSGPNVKTYFIAAEEVEWDYAGYGHRRQEKHELLSQETKFTKVVFRGYLDSSFTTPDIRGEIDEHLGILGPVIKAEVGQSIMVVFRNNANRPYSIHPNGVSYTKRTEGLSYEDDSHYWFKYDNEVNPNNTFTYLWKVGHTVGPKPEESDCRTWAYYSGVNPERDIHSGLIGPLLVCREGTLDTKLTDRREFTLLFMTFDESRSWYYEKNSEIMQRKRRRRIMDHNFKENLKFHSINGIIHSLKGLRMYTNQLVTWHLINLGSPNDIHSVHFHGQTFIHKKTTSYRQAVYPLLPGGFATLEMYPSKPGLWQLETEVGLSQQKGMQTLFLVLDNDCCRPLGLESGSVKDGEITAINTRGYWEPHLARLNNQGKYNAWSTDKNSSFIQVDFQRPVVISQVATQGAKQMFYSQYVVKYLISYSNDRRKWIFYKGDSKGFRKVFTGNQEAYETKTNIFFPPVIGRFIRLHPIEWYNMATVRMEYFGCELDGCSVPLGMESEAIGDIYITASSTATSWYAGPWKPSLARLNRQGAVNAWRAKYNNMDQWLQVELPQVKKITGIITQGAKSLGKEMYVMSYILQYSDNGIEWKEYTDSEDEPARIFMGNTNNNDHARNYIYPPIFSRFIRVIPKSWMTSITMRIELLGCDFE</sequence>
<dbReference type="PIRSF" id="PIRSF000354">
    <property type="entry name" value="Factors_V_VIII"/>
    <property type="match status" value="1"/>
</dbReference>
<dbReference type="Ensembl" id="ENSOABT00000023618.2">
    <property type="protein sequence ID" value="ENSOABP00000022937.2"/>
    <property type="gene ID" value="ENSOABG00000011046.2"/>
</dbReference>
<protein>
    <recommendedName>
        <fullName evidence="5">ferroxidase</fullName>
        <ecNumber evidence="5">1.16.3.1</ecNumber>
    </recommendedName>
</protein>
<dbReference type="OMA" id="YQSNIMS"/>
<feature type="region of interest" description="Disordered" evidence="20">
    <location>
        <begin position="855"/>
        <end position="902"/>
    </location>
</feature>
<keyword evidence="17 19" id="KW-1015">Disulfide bond</keyword>
<dbReference type="FunFam" id="2.60.40.420:FF:000028">
    <property type="entry name" value="Ceruloplasmin"/>
    <property type="match status" value="2"/>
</dbReference>
<reference evidence="23" key="1">
    <citation type="submission" date="2025-08" db="UniProtKB">
        <authorList>
            <consortium name="Ensembl"/>
        </authorList>
    </citation>
    <scope>IDENTIFICATION</scope>
</reference>
<dbReference type="GO" id="GO:0004322">
    <property type="term" value="F:ferroxidase activity"/>
    <property type="evidence" value="ECO:0007669"/>
    <property type="project" value="UniProtKB-EC"/>
</dbReference>
<evidence type="ECO:0000256" key="2">
    <source>
        <dbReference type="ARBA" id="ARBA00004167"/>
    </source>
</evidence>
<evidence type="ECO:0000256" key="5">
    <source>
        <dbReference type="ARBA" id="ARBA00013107"/>
    </source>
</evidence>
<keyword evidence="18" id="KW-0325">Glycoprotein</keyword>
<dbReference type="PANTHER" id="PTHR46806:SF10">
    <property type="entry name" value="COAGULATION FACTOR V"/>
    <property type="match status" value="1"/>
</dbReference>
<organism evidence="23 24">
    <name type="scientific">Oreochromis aureus</name>
    <name type="common">Israeli tilapia</name>
    <name type="synonym">Chromis aureus</name>
    <dbReference type="NCBI Taxonomy" id="47969"/>
    <lineage>
        <taxon>Eukaryota</taxon>
        <taxon>Metazoa</taxon>
        <taxon>Chordata</taxon>
        <taxon>Craniata</taxon>
        <taxon>Vertebrata</taxon>
        <taxon>Euteleostomi</taxon>
        <taxon>Actinopterygii</taxon>
        <taxon>Neopterygii</taxon>
        <taxon>Teleostei</taxon>
        <taxon>Neoteleostei</taxon>
        <taxon>Acanthomorphata</taxon>
        <taxon>Ovalentaria</taxon>
        <taxon>Cichlomorphae</taxon>
        <taxon>Cichliformes</taxon>
        <taxon>Cichlidae</taxon>
        <taxon>African cichlids</taxon>
        <taxon>Pseudocrenilabrinae</taxon>
        <taxon>Oreochromini</taxon>
        <taxon>Oreochromis</taxon>
    </lineage>
</organism>
<evidence type="ECO:0000256" key="18">
    <source>
        <dbReference type="ARBA" id="ARBA00023180"/>
    </source>
</evidence>
<evidence type="ECO:0000259" key="22">
    <source>
        <dbReference type="PROSITE" id="PS50022"/>
    </source>
</evidence>